<dbReference type="NCBIfam" id="TIGR03696">
    <property type="entry name" value="Rhs_assc_core"/>
    <property type="match status" value="1"/>
</dbReference>
<dbReference type="InterPro" id="IPR022385">
    <property type="entry name" value="Rhs_assc_core"/>
</dbReference>
<reference evidence="1 2" key="1">
    <citation type="submission" date="2019-04" db="EMBL/GenBank/DDBJ databases">
        <title>Reference strain of H23.</title>
        <authorList>
            <person name="Luo X."/>
        </authorList>
    </citation>
    <scope>NUCLEOTIDE SEQUENCE [LARGE SCALE GENOMIC DNA]</scope>
    <source>
        <strain evidence="1 2">H23</strain>
    </source>
</reference>
<name>A0A4V5ZR63_9GAMM</name>
<keyword evidence="2" id="KW-1185">Reference proteome</keyword>
<feature type="non-terminal residue" evidence="1">
    <location>
        <position position="1"/>
    </location>
</feature>
<dbReference type="Gene3D" id="2.180.10.10">
    <property type="entry name" value="RHS repeat-associated core"/>
    <property type="match status" value="1"/>
</dbReference>
<protein>
    <recommendedName>
        <fullName evidence="3">RHS repeat-associated core domain-containing protein</fullName>
    </recommendedName>
</protein>
<gene>
    <name evidence="1" type="ORF">FCE95_07945</name>
</gene>
<accession>A0A4V5ZR63</accession>
<evidence type="ECO:0000313" key="2">
    <source>
        <dbReference type="Proteomes" id="UP000308707"/>
    </source>
</evidence>
<evidence type="ECO:0000313" key="1">
    <source>
        <dbReference type="EMBL" id="TKR34183.1"/>
    </source>
</evidence>
<evidence type="ECO:0008006" key="3">
    <source>
        <dbReference type="Google" id="ProtNLM"/>
    </source>
</evidence>
<dbReference type="EMBL" id="SZUA01000001">
    <property type="protein sequence ID" value="TKR34183.1"/>
    <property type="molecule type" value="Genomic_DNA"/>
</dbReference>
<sequence length="286" mass="31904">PIQQAIWLDDLPVGLLAGATTNQKLHYLQPDHLGTPRAVIDTTANTAIWRWDLEGEAFGNTIPNQDPDNNGTAFVMNMQFPGQRYDATSGLAYNMRRDYEALSGRYMQSDPIGLAGGASTYGYVGANPLMDIDPSGLFSMYAYQLYTGEWRYRFRFHQSCVLGNSLIDHADNAFQRLPLIGKVRKRQVNLERPTGDVDAVDKCACRAFDADLEELFASNGWQTGDRYGGQGYTEAQAAQMLSEMRQKVNQLNKSGGQECKKCEMPWDSLIDRAKARGVPYIGNSVY</sequence>
<dbReference type="RefSeq" id="WP_317616476.1">
    <property type="nucleotide sequence ID" value="NZ_SZUA01000001.1"/>
</dbReference>
<dbReference type="InterPro" id="IPR050708">
    <property type="entry name" value="T6SS_VgrG/RHS"/>
</dbReference>
<proteinExistence type="predicted"/>
<dbReference type="PANTHER" id="PTHR32305">
    <property type="match status" value="1"/>
</dbReference>
<dbReference type="Proteomes" id="UP000308707">
    <property type="component" value="Unassembled WGS sequence"/>
</dbReference>
<dbReference type="AlphaFoldDB" id="A0A4V5ZR63"/>
<dbReference type="PANTHER" id="PTHR32305:SF15">
    <property type="entry name" value="PROTEIN RHSA-RELATED"/>
    <property type="match status" value="1"/>
</dbReference>
<organism evidence="1 2">
    <name type="scientific">Luteimonas gilva</name>
    <dbReference type="NCBI Taxonomy" id="2572684"/>
    <lineage>
        <taxon>Bacteria</taxon>
        <taxon>Pseudomonadati</taxon>
        <taxon>Pseudomonadota</taxon>
        <taxon>Gammaproteobacteria</taxon>
        <taxon>Lysobacterales</taxon>
        <taxon>Lysobacteraceae</taxon>
        <taxon>Luteimonas</taxon>
    </lineage>
</organism>
<comment type="caution">
    <text evidence="1">The sequence shown here is derived from an EMBL/GenBank/DDBJ whole genome shotgun (WGS) entry which is preliminary data.</text>
</comment>